<evidence type="ECO:0000256" key="4">
    <source>
        <dbReference type="ARBA" id="ARBA00022833"/>
    </source>
</evidence>
<reference evidence="7 8" key="1">
    <citation type="submission" date="2019-07" db="EMBL/GenBank/DDBJ databases">
        <title>Annotation for the trematode Paragonimus westermani.</title>
        <authorList>
            <person name="Choi Y.-J."/>
        </authorList>
    </citation>
    <scope>NUCLEOTIDE SEQUENCE [LARGE SCALE GENOMIC DNA]</scope>
    <source>
        <strain evidence="7">180907_Pwestermani</strain>
    </source>
</reference>
<dbReference type="PROSITE" id="PS50103">
    <property type="entry name" value="ZF_C3H1"/>
    <property type="match status" value="2"/>
</dbReference>
<dbReference type="InterPro" id="IPR000571">
    <property type="entry name" value="Znf_CCCH"/>
</dbReference>
<keyword evidence="8" id="KW-1185">Reference proteome</keyword>
<dbReference type="InterPro" id="IPR045877">
    <property type="entry name" value="ZFP36-like"/>
</dbReference>
<gene>
    <name evidence="7" type="ORF">P879_02458</name>
</gene>
<dbReference type="PANTHER" id="PTHR12547:SF18">
    <property type="entry name" value="PROTEIN TIS11"/>
    <property type="match status" value="1"/>
</dbReference>
<feature type="domain" description="C3H1-type" evidence="6">
    <location>
        <begin position="190"/>
        <end position="218"/>
    </location>
</feature>
<dbReference type="InterPro" id="IPR036855">
    <property type="entry name" value="Znf_CCCH_sf"/>
</dbReference>
<sequence>METTFEENSLNKRLDLQLRTAASPLLDFKSSNTSTDLRTACGASTPQLSSQNATVLTELSRLLKRLKPEDFCLTPASASQNTLMSTVDTILVEGQDNIVSEPHPKQHNRWSQGSPSNIGIEGLPPYDHPFPPFLTEHPVTQHRRSFDHRRYKTELCNRYMTNFVEGCMYGSRCRFAHGLTELRMSFHHVRYKTELCFGFHKLGHCAYGRRCTFIHDESVEKLSAIRLLNRLLQTYRQTHPNVSEICFTDLIEFGLVLPGCINPPYLPNGSTCPHKSRRAEDVLTSPFMKLLCLVWNEQPNLL</sequence>
<name>A0A8T0DU63_9TREM</name>
<dbReference type="Gene3D" id="4.10.1000.10">
    <property type="entry name" value="Zinc finger, CCCH-type"/>
    <property type="match status" value="2"/>
</dbReference>
<proteinExistence type="predicted"/>
<dbReference type="GO" id="GO:0003729">
    <property type="term" value="F:mRNA binding"/>
    <property type="evidence" value="ECO:0007669"/>
    <property type="project" value="InterPro"/>
</dbReference>
<keyword evidence="3 5" id="KW-0863">Zinc-finger</keyword>
<dbReference type="EMBL" id="JTDF01000521">
    <property type="protein sequence ID" value="KAF8571439.1"/>
    <property type="molecule type" value="Genomic_DNA"/>
</dbReference>
<dbReference type="OrthoDB" id="410307at2759"/>
<protein>
    <recommendedName>
        <fullName evidence="6">C3H1-type domain-containing protein</fullName>
    </recommendedName>
</protein>
<evidence type="ECO:0000313" key="8">
    <source>
        <dbReference type="Proteomes" id="UP000699462"/>
    </source>
</evidence>
<feature type="zinc finger region" description="C3H1-type" evidence="5">
    <location>
        <begin position="190"/>
        <end position="218"/>
    </location>
</feature>
<dbReference type="Pfam" id="PF00642">
    <property type="entry name" value="zf-CCCH"/>
    <property type="match status" value="2"/>
</dbReference>
<dbReference type="SUPFAM" id="SSF90229">
    <property type="entry name" value="CCCH zinc finger"/>
    <property type="match status" value="2"/>
</dbReference>
<comment type="caution">
    <text evidence="7">The sequence shown here is derived from an EMBL/GenBank/DDBJ whole genome shotgun (WGS) entry which is preliminary data.</text>
</comment>
<feature type="domain" description="C3H1-type" evidence="6">
    <location>
        <begin position="150"/>
        <end position="180"/>
    </location>
</feature>
<dbReference type="Proteomes" id="UP000699462">
    <property type="component" value="Unassembled WGS sequence"/>
</dbReference>
<evidence type="ECO:0000256" key="3">
    <source>
        <dbReference type="ARBA" id="ARBA00022771"/>
    </source>
</evidence>
<evidence type="ECO:0000256" key="2">
    <source>
        <dbReference type="ARBA" id="ARBA00022737"/>
    </source>
</evidence>
<accession>A0A8T0DU63</accession>
<dbReference type="GO" id="GO:0008270">
    <property type="term" value="F:zinc ion binding"/>
    <property type="evidence" value="ECO:0007669"/>
    <property type="project" value="UniProtKB-KW"/>
</dbReference>
<evidence type="ECO:0000256" key="1">
    <source>
        <dbReference type="ARBA" id="ARBA00022723"/>
    </source>
</evidence>
<feature type="zinc finger region" description="C3H1-type" evidence="5">
    <location>
        <begin position="150"/>
        <end position="180"/>
    </location>
</feature>
<dbReference type="FunFam" id="4.10.1000.10:FF:000001">
    <property type="entry name" value="zinc finger CCCH domain-containing protein 15-like"/>
    <property type="match status" value="1"/>
</dbReference>
<keyword evidence="4 5" id="KW-0862">Zinc</keyword>
<evidence type="ECO:0000313" key="7">
    <source>
        <dbReference type="EMBL" id="KAF8571439.1"/>
    </source>
</evidence>
<evidence type="ECO:0000259" key="6">
    <source>
        <dbReference type="PROSITE" id="PS50103"/>
    </source>
</evidence>
<evidence type="ECO:0000256" key="5">
    <source>
        <dbReference type="PROSITE-ProRule" id="PRU00723"/>
    </source>
</evidence>
<keyword evidence="2" id="KW-0677">Repeat</keyword>
<keyword evidence="1 5" id="KW-0479">Metal-binding</keyword>
<dbReference type="AlphaFoldDB" id="A0A8T0DU63"/>
<organism evidence="7 8">
    <name type="scientific">Paragonimus westermani</name>
    <dbReference type="NCBI Taxonomy" id="34504"/>
    <lineage>
        <taxon>Eukaryota</taxon>
        <taxon>Metazoa</taxon>
        <taxon>Spiralia</taxon>
        <taxon>Lophotrochozoa</taxon>
        <taxon>Platyhelminthes</taxon>
        <taxon>Trematoda</taxon>
        <taxon>Digenea</taxon>
        <taxon>Plagiorchiida</taxon>
        <taxon>Troglotremata</taxon>
        <taxon>Troglotrematidae</taxon>
        <taxon>Paragonimus</taxon>
    </lineage>
</organism>
<dbReference type="PANTHER" id="PTHR12547">
    <property type="entry name" value="CCCH ZINC FINGER/TIS11-RELATED"/>
    <property type="match status" value="1"/>
</dbReference>
<dbReference type="SMART" id="SM00356">
    <property type="entry name" value="ZnF_C3H1"/>
    <property type="match status" value="2"/>
</dbReference>